<accession>A0ABV4Y855</accession>
<dbReference type="EMBL" id="JBHFNS010000018">
    <property type="protein sequence ID" value="MFB2934439.1"/>
    <property type="molecule type" value="Genomic_DNA"/>
</dbReference>
<reference evidence="1 2" key="1">
    <citation type="submission" date="2024-09" db="EMBL/GenBank/DDBJ databases">
        <title>Floridaenema gen nov. (Aerosakkonemataceae, Aerosakkonematales ord. nov., Cyanobacteria) from benthic tropical and subtropical fresh waters, with the description of four new species.</title>
        <authorList>
            <person name="Moretto J.A."/>
            <person name="Berthold D.E."/>
            <person name="Lefler F.W."/>
            <person name="Huang I.-S."/>
            <person name="Laughinghouse H. IV."/>
        </authorList>
    </citation>
    <scope>NUCLEOTIDE SEQUENCE [LARGE SCALE GENOMIC DNA]</scope>
    <source>
        <strain evidence="1 2">BLCC-F154</strain>
    </source>
</reference>
<name>A0ABV4Y855_9CYAN</name>
<dbReference type="NCBIfam" id="TIGR02595">
    <property type="entry name" value="PEP_CTERM"/>
    <property type="match status" value="1"/>
</dbReference>
<evidence type="ECO:0000313" key="1">
    <source>
        <dbReference type="EMBL" id="MFB2934439.1"/>
    </source>
</evidence>
<protein>
    <submittedName>
        <fullName evidence="1">PEP-CTERM sorting domain-containing protein</fullName>
    </submittedName>
</protein>
<sequence>MTFKCVTAYLSNLGVYNPESDSFTSLFQETFPYDSEVNDFSTTCGTGTSAIPNCNATFTFMENINYSLAVRSEGQPTVYSTTALNDSSLGFGIQAEFSGNNPNANPVLVALEDRSLAEPQFIDFNDFKVRISTDETPNSIPEPATIAGLMLVGGMMLKTRYRQTNRRSS</sequence>
<dbReference type="Proteomes" id="UP001576776">
    <property type="component" value="Unassembled WGS sequence"/>
</dbReference>
<keyword evidence="2" id="KW-1185">Reference proteome</keyword>
<comment type="caution">
    <text evidence="1">The sequence shown here is derived from an EMBL/GenBank/DDBJ whole genome shotgun (WGS) entry which is preliminary data.</text>
</comment>
<evidence type="ECO:0000313" key="2">
    <source>
        <dbReference type="Proteomes" id="UP001576776"/>
    </source>
</evidence>
<gene>
    <name evidence="1" type="ORF">ACE1B6_04105</name>
</gene>
<proteinExistence type="predicted"/>
<dbReference type="RefSeq" id="WP_413255963.1">
    <property type="nucleotide sequence ID" value="NZ_JBHFNS010000018.1"/>
</dbReference>
<organism evidence="1 2">
    <name type="scientific">Floridaenema fluviatile BLCC-F154</name>
    <dbReference type="NCBI Taxonomy" id="3153640"/>
    <lineage>
        <taxon>Bacteria</taxon>
        <taxon>Bacillati</taxon>
        <taxon>Cyanobacteriota</taxon>
        <taxon>Cyanophyceae</taxon>
        <taxon>Oscillatoriophycideae</taxon>
        <taxon>Aerosakkonematales</taxon>
        <taxon>Aerosakkonemataceae</taxon>
        <taxon>Floridanema</taxon>
        <taxon>Floridanema fluviatile</taxon>
    </lineage>
</organism>
<dbReference type="InterPro" id="IPR013424">
    <property type="entry name" value="Ice-binding_C"/>
</dbReference>